<evidence type="ECO:0000313" key="5">
    <source>
        <dbReference type="EMBL" id="KAE8010350.1"/>
    </source>
</evidence>
<keyword evidence="6" id="KW-1185">Reference proteome</keyword>
<dbReference type="Pfam" id="PF01612">
    <property type="entry name" value="DNA_pol_A_exo1"/>
    <property type="match status" value="1"/>
</dbReference>
<name>A0A5N6QVL0_9ROSI</name>
<gene>
    <name evidence="5" type="ORF">FH972_006725</name>
</gene>
<dbReference type="PANTHER" id="PTHR13620:SF121">
    <property type="entry name" value="EMB|CAB82946.1-RELATED"/>
    <property type="match status" value="1"/>
</dbReference>
<dbReference type="SUPFAM" id="SSF53098">
    <property type="entry name" value="Ribonuclease H-like"/>
    <property type="match status" value="1"/>
</dbReference>
<keyword evidence="1" id="KW-0540">Nuclease</keyword>
<sequence>MCRYEIEIQGVDVKVSIVDRAALADAHIAELRSSFEKLPSVAPLVAFDIKCIPRYNGAALLILCAGTCCLIVQLYYIDSFPESVKRFLNDQNVCFVGVGVKEKLSKLRHWPQMCGCKTGVELGHLAARVLKKPNLDNDGCDLVELASEVGLFYGEPKSVNAFSDWIARVFSHEQVKHAIYDAYASYRVADSLLSLL</sequence>
<dbReference type="PANTHER" id="PTHR13620">
    <property type="entry name" value="3-5 EXONUCLEASE"/>
    <property type="match status" value="1"/>
</dbReference>
<dbReference type="AlphaFoldDB" id="A0A5N6QVL0"/>
<dbReference type="Proteomes" id="UP000327013">
    <property type="component" value="Chromosome 2"/>
</dbReference>
<dbReference type="InterPro" id="IPR012337">
    <property type="entry name" value="RNaseH-like_sf"/>
</dbReference>
<dbReference type="GO" id="GO:0006139">
    <property type="term" value="P:nucleobase-containing compound metabolic process"/>
    <property type="evidence" value="ECO:0007669"/>
    <property type="project" value="InterPro"/>
</dbReference>
<dbReference type="GO" id="GO:0003676">
    <property type="term" value="F:nucleic acid binding"/>
    <property type="evidence" value="ECO:0007669"/>
    <property type="project" value="InterPro"/>
</dbReference>
<keyword evidence="3" id="KW-0472">Membrane</keyword>
<dbReference type="EMBL" id="CM017322">
    <property type="protein sequence ID" value="KAE8010350.1"/>
    <property type="molecule type" value="Genomic_DNA"/>
</dbReference>
<accession>A0A5N6QVL0</accession>
<protein>
    <recommendedName>
        <fullName evidence="4">3'-5' exonuclease domain-containing protein</fullName>
    </recommendedName>
</protein>
<keyword evidence="3" id="KW-0812">Transmembrane</keyword>
<evidence type="ECO:0000259" key="4">
    <source>
        <dbReference type="Pfam" id="PF01612"/>
    </source>
</evidence>
<proteinExistence type="predicted"/>
<reference evidence="5 6" key="1">
    <citation type="submission" date="2019-06" db="EMBL/GenBank/DDBJ databases">
        <title>A chromosomal-level reference genome of Carpinus fangiana (Coryloideae, Betulaceae).</title>
        <authorList>
            <person name="Yang X."/>
            <person name="Wang Z."/>
            <person name="Zhang L."/>
            <person name="Hao G."/>
            <person name="Liu J."/>
            <person name="Yang Y."/>
        </authorList>
    </citation>
    <scope>NUCLEOTIDE SEQUENCE [LARGE SCALE GENOMIC DNA]</scope>
    <source>
        <strain evidence="5">Cfa_2016G</strain>
        <tissue evidence="5">Leaf</tissue>
    </source>
</reference>
<dbReference type="InterPro" id="IPR002562">
    <property type="entry name" value="3'-5'_exonuclease_dom"/>
</dbReference>
<feature type="domain" description="3'-5' exonuclease" evidence="4">
    <location>
        <begin position="44"/>
        <end position="194"/>
    </location>
</feature>
<keyword evidence="2" id="KW-0378">Hydrolase</keyword>
<dbReference type="GO" id="GO:0008408">
    <property type="term" value="F:3'-5' exonuclease activity"/>
    <property type="evidence" value="ECO:0007669"/>
    <property type="project" value="InterPro"/>
</dbReference>
<evidence type="ECO:0000256" key="1">
    <source>
        <dbReference type="ARBA" id="ARBA00022722"/>
    </source>
</evidence>
<feature type="transmembrane region" description="Helical" evidence="3">
    <location>
        <begin position="58"/>
        <end position="77"/>
    </location>
</feature>
<dbReference type="InterPro" id="IPR051132">
    <property type="entry name" value="3-5_Exonuclease_domain"/>
</dbReference>
<dbReference type="GO" id="GO:0005634">
    <property type="term" value="C:nucleus"/>
    <property type="evidence" value="ECO:0007669"/>
    <property type="project" value="TreeGrafter"/>
</dbReference>
<dbReference type="GO" id="GO:0005737">
    <property type="term" value="C:cytoplasm"/>
    <property type="evidence" value="ECO:0007669"/>
    <property type="project" value="TreeGrafter"/>
</dbReference>
<organism evidence="5 6">
    <name type="scientific">Carpinus fangiana</name>
    <dbReference type="NCBI Taxonomy" id="176857"/>
    <lineage>
        <taxon>Eukaryota</taxon>
        <taxon>Viridiplantae</taxon>
        <taxon>Streptophyta</taxon>
        <taxon>Embryophyta</taxon>
        <taxon>Tracheophyta</taxon>
        <taxon>Spermatophyta</taxon>
        <taxon>Magnoliopsida</taxon>
        <taxon>eudicotyledons</taxon>
        <taxon>Gunneridae</taxon>
        <taxon>Pentapetalae</taxon>
        <taxon>rosids</taxon>
        <taxon>fabids</taxon>
        <taxon>Fagales</taxon>
        <taxon>Betulaceae</taxon>
        <taxon>Carpinus</taxon>
    </lineage>
</organism>
<evidence type="ECO:0000313" key="6">
    <source>
        <dbReference type="Proteomes" id="UP000327013"/>
    </source>
</evidence>
<evidence type="ECO:0000256" key="3">
    <source>
        <dbReference type="SAM" id="Phobius"/>
    </source>
</evidence>
<evidence type="ECO:0000256" key="2">
    <source>
        <dbReference type="ARBA" id="ARBA00022801"/>
    </source>
</evidence>
<dbReference type="Gene3D" id="3.30.420.10">
    <property type="entry name" value="Ribonuclease H-like superfamily/Ribonuclease H"/>
    <property type="match status" value="1"/>
</dbReference>
<keyword evidence="3" id="KW-1133">Transmembrane helix</keyword>
<dbReference type="OrthoDB" id="446462at2759"/>
<dbReference type="InterPro" id="IPR036397">
    <property type="entry name" value="RNaseH_sf"/>
</dbReference>